<dbReference type="STRING" id="645274.SAMN04487901_10542"/>
<sequence length="188" mass="21548">MAKEQNSYISSASIKEQGRTAYYKMLESARQGELIQVRRGVYANIDQLSGNMIDINTIVPNGILCLWSAWSIHQLTTSMPQAFHVAIKRDRKVTVPSFPKVEIHHYTEAILGIGVMTMEIDGFNIRLYDVERCVCDAVKFRNKIGMDVCSEIISNYLERPNRNLSKLMDYARKLRVGTILEQYLQVKL</sequence>
<evidence type="ECO:0000313" key="2">
    <source>
        <dbReference type="EMBL" id="SDN74405.1"/>
    </source>
</evidence>
<evidence type="ECO:0000313" key="1">
    <source>
        <dbReference type="EMBL" id="SDG53118.1"/>
    </source>
</evidence>
<proteinExistence type="predicted"/>
<evidence type="ECO:0000313" key="4">
    <source>
        <dbReference type="Proteomes" id="UP000199134"/>
    </source>
</evidence>
<dbReference type="Proteomes" id="UP000198779">
    <property type="component" value="Unassembled WGS sequence"/>
</dbReference>
<reference evidence="1 4" key="1">
    <citation type="submission" date="2016-10" db="EMBL/GenBank/DDBJ databases">
        <authorList>
            <person name="de Groot N.N."/>
        </authorList>
    </citation>
    <scope>NUCLEOTIDE SEQUENCE [LARGE SCALE GENOMIC DNA]</scope>
    <source>
        <strain evidence="4">BP1-145</strain>
        <strain evidence="1">BP1-148</strain>
    </source>
</reference>
<evidence type="ECO:0000313" key="3">
    <source>
        <dbReference type="Proteomes" id="UP000198779"/>
    </source>
</evidence>
<dbReference type="Proteomes" id="UP000199134">
    <property type="component" value="Unassembled WGS sequence"/>
</dbReference>
<organism evidence="2 4">
    <name type="scientific">Prevotella communis</name>
    <dbReference type="NCBI Taxonomy" id="2913614"/>
    <lineage>
        <taxon>Bacteria</taxon>
        <taxon>Pseudomonadati</taxon>
        <taxon>Bacteroidota</taxon>
        <taxon>Bacteroidia</taxon>
        <taxon>Bacteroidales</taxon>
        <taxon>Prevotellaceae</taxon>
        <taxon>Prevotella</taxon>
    </lineage>
</organism>
<keyword evidence="3" id="KW-1185">Reference proteome</keyword>
<gene>
    <name evidence="2" type="ORF">SAMN04487900_102186</name>
    <name evidence="1" type="ORF">SAMN04487901_10542</name>
</gene>
<accession>A0A1G7V0N9</accession>
<dbReference type="EMBL" id="FNCQ01000005">
    <property type="protein sequence ID" value="SDG53118.1"/>
    <property type="molecule type" value="Genomic_DNA"/>
</dbReference>
<accession>A0A1H0DWB0</accession>
<reference evidence="2 3" key="2">
    <citation type="submission" date="2016-10" db="EMBL/GenBank/DDBJ databases">
        <authorList>
            <person name="Varghese N."/>
            <person name="Submissions S."/>
        </authorList>
    </citation>
    <scope>NUCLEOTIDE SEQUENCE</scope>
    <source>
        <strain evidence="2">BP1-145</strain>
        <strain evidence="3">BP1-148</strain>
    </source>
</reference>
<dbReference type="EMBL" id="FNIW01000002">
    <property type="protein sequence ID" value="SDN74405.1"/>
    <property type="molecule type" value="Genomic_DNA"/>
</dbReference>
<name>A0A1H0DWB0_9BACT</name>
<dbReference type="AlphaFoldDB" id="A0A1H0DWB0"/>
<dbReference type="RefSeq" id="WP_176756901.1">
    <property type="nucleotide sequence ID" value="NZ_FNCQ01000005.1"/>
</dbReference>
<protein>
    <submittedName>
        <fullName evidence="2">Transcriptional regulator, predicted component of viral defense system</fullName>
    </submittedName>
</protein>